<accession>A0A8H7TB60</accession>
<reference evidence="2" key="1">
    <citation type="submission" date="2021-02" db="EMBL/GenBank/DDBJ databases">
        <title>Genome sequence Cadophora malorum strain M34.</title>
        <authorList>
            <person name="Stefanovic E."/>
            <person name="Vu D."/>
            <person name="Scully C."/>
            <person name="Dijksterhuis J."/>
            <person name="Roader J."/>
            <person name="Houbraken J."/>
        </authorList>
    </citation>
    <scope>NUCLEOTIDE SEQUENCE</scope>
    <source>
        <strain evidence="2">M34</strain>
    </source>
</reference>
<comment type="caution">
    <text evidence="2">The sequence shown here is derived from an EMBL/GenBank/DDBJ whole genome shotgun (WGS) entry which is preliminary data.</text>
</comment>
<dbReference type="AlphaFoldDB" id="A0A8H7TB60"/>
<evidence type="ECO:0000256" key="1">
    <source>
        <dbReference type="SAM" id="MobiDB-lite"/>
    </source>
</evidence>
<proteinExistence type="predicted"/>
<name>A0A8H7TB60_9HELO</name>
<gene>
    <name evidence="2" type="ORF">IFR04_011277</name>
</gene>
<organism evidence="2 3">
    <name type="scientific">Cadophora malorum</name>
    <dbReference type="NCBI Taxonomy" id="108018"/>
    <lineage>
        <taxon>Eukaryota</taxon>
        <taxon>Fungi</taxon>
        <taxon>Dikarya</taxon>
        <taxon>Ascomycota</taxon>
        <taxon>Pezizomycotina</taxon>
        <taxon>Leotiomycetes</taxon>
        <taxon>Helotiales</taxon>
        <taxon>Ploettnerulaceae</taxon>
        <taxon>Cadophora</taxon>
    </lineage>
</organism>
<dbReference type="EMBL" id="JAFJYH010000216">
    <property type="protein sequence ID" value="KAG4415608.1"/>
    <property type="molecule type" value="Genomic_DNA"/>
</dbReference>
<sequence length="95" mass="10704">MGSCMTRMKAEMVPPPPRAGNWQSCGPQRPETYIPEETQQAMYRKKTGQSCSGNGAPLGRKETESGVPGLTYDHAGRPVWREENAVRVEHRENMW</sequence>
<evidence type="ECO:0000313" key="2">
    <source>
        <dbReference type="EMBL" id="KAG4415608.1"/>
    </source>
</evidence>
<dbReference type="Proteomes" id="UP000664132">
    <property type="component" value="Unassembled WGS sequence"/>
</dbReference>
<protein>
    <submittedName>
        <fullName evidence="2">Uncharacterized protein</fullName>
    </submittedName>
</protein>
<dbReference type="OrthoDB" id="3505678at2759"/>
<feature type="region of interest" description="Disordered" evidence="1">
    <location>
        <begin position="43"/>
        <end position="74"/>
    </location>
</feature>
<feature type="region of interest" description="Disordered" evidence="1">
    <location>
        <begin position="1"/>
        <end position="31"/>
    </location>
</feature>
<evidence type="ECO:0000313" key="3">
    <source>
        <dbReference type="Proteomes" id="UP000664132"/>
    </source>
</evidence>
<keyword evidence="3" id="KW-1185">Reference proteome</keyword>